<keyword evidence="4" id="KW-1185">Reference proteome</keyword>
<dbReference type="InterPro" id="IPR050287">
    <property type="entry name" value="MTA/SAH_deaminase"/>
</dbReference>
<dbReference type="PANTHER" id="PTHR43794">
    <property type="entry name" value="AMINOHYDROLASE SSNA-RELATED"/>
    <property type="match status" value="1"/>
</dbReference>
<proteinExistence type="predicted"/>
<dbReference type="Gene3D" id="2.30.40.10">
    <property type="entry name" value="Urease, subunit C, domain 1"/>
    <property type="match status" value="1"/>
</dbReference>
<gene>
    <name evidence="3" type="ORF">EH165_04355</name>
</gene>
<organism evidence="3 4">
    <name type="scientific">Nakamurella antarctica</name>
    <dbReference type="NCBI Taxonomy" id="1902245"/>
    <lineage>
        <taxon>Bacteria</taxon>
        <taxon>Bacillati</taxon>
        <taxon>Actinomycetota</taxon>
        <taxon>Actinomycetes</taxon>
        <taxon>Nakamurellales</taxon>
        <taxon>Nakamurellaceae</taxon>
        <taxon>Nakamurella</taxon>
    </lineage>
</organism>
<dbReference type="NCBIfam" id="NF006681">
    <property type="entry name" value="PRK09229.1-2"/>
    <property type="match status" value="1"/>
</dbReference>
<dbReference type="SUPFAM" id="SSF51556">
    <property type="entry name" value="Metallo-dependent hydrolases"/>
    <property type="match status" value="1"/>
</dbReference>
<feature type="domain" description="Amidohydrolase-related" evidence="2">
    <location>
        <begin position="47"/>
        <end position="411"/>
    </location>
</feature>
<evidence type="ECO:0000313" key="3">
    <source>
        <dbReference type="EMBL" id="AZI59387.1"/>
    </source>
</evidence>
<dbReference type="InterPro" id="IPR011059">
    <property type="entry name" value="Metal-dep_hydrolase_composite"/>
</dbReference>
<name>A0A3G8ZRI8_9ACTN</name>
<dbReference type="OrthoDB" id="3204583at2"/>
<dbReference type="InterPro" id="IPR032466">
    <property type="entry name" value="Metal_Hydrolase"/>
</dbReference>
<dbReference type="KEGG" id="nak:EH165_04355"/>
<evidence type="ECO:0000259" key="2">
    <source>
        <dbReference type="Pfam" id="PF01979"/>
    </source>
</evidence>
<dbReference type="GO" id="GO:0050416">
    <property type="term" value="F:formimidoylglutamate deiminase activity"/>
    <property type="evidence" value="ECO:0007669"/>
    <property type="project" value="UniProtKB-EC"/>
</dbReference>
<accession>A0A3G8ZRI8</accession>
<dbReference type="PANTHER" id="PTHR43794:SF11">
    <property type="entry name" value="AMIDOHYDROLASE-RELATED DOMAIN-CONTAINING PROTEIN"/>
    <property type="match status" value="1"/>
</dbReference>
<dbReference type="Gene3D" id="3.20.20.140">
    <property type="entry name" value="Metal-dependent hydrolases"/>
    <property type="match status" value="1"/>
</dbReference>
<sequence length="436" mass="44814">MYRAELAWVTGLAGGELVGPIDIHCTEGVITSIEPAMAPAAVRLPGLVLPGFADAHSHVFHRALRGRTHAASGGAGNFWTWRDAMYEFADRLNPDTMYELAVAAYTEMVCAGITAVGEFHYLHHGAGGVPYSDPNAMGLAVTAAGARAGLAVTLLDVAYLAGGFSQPVGEIQRRFSDGSVGAWADRVAALPADLRTGVAIHSVRAVGEDALPAVVSTASGRVLHVHLSEQPAENEACQQFHGVSPTQLLARNGAITSRTAAVHATHLSPADIALLGDAHASIVMCPATEADLADGIGPARLLADAGAVISLGSDQHVITDPFAQARGLEYGERLATGIRGRFSPSELLHAATVSSHDAIDSPAGRLRVGASADLVAVRLDSARTAGSDPAQVLMSASAADVAVVVIGGRVVARDGIHVDLGDPGPLLGKAISRISP</sequence>
<protein>
    <submittedName>
        <fullName evidence="3">Formimidoylglutamate deiminase</fullName>
        <ecNumber evidence="3">3.5.3.13</ecNumber>
    </submittedName>
</protein>
<dbReference type="Proteomes" id="UP000268084">
    <property type="component" value="Chromosome"/>
</dbReference>
<evidence type="ECO:0000256" key="1">
    <source>
        <dbReference type="ARBA" id="ARBA00022801"/>
    </source>
</evidence>
<keyword evidence="1 3" id="KW-0378">Hydrolase</keyword>
<evidence type="ECO:0000313" key="4">
    <source>
        <dbReference type="Proteomes" id="UP000268084"/>
    </source>
</evidence>
<dbReference type="EMBL" id="CP034170">
    <property type="protein sequence ID" value="AZI59387.1"/>
    <property type="molecule type" value="Genomic_DNA"/>
</dbReference>
<dbReference type="SUPFAM" id="SSF51338">
    <property type="entry name" value="Composite domain of metallo-dependent hydrolases"/>
    <property type="match status" value="1"/>
</dbReference>
<reference evidence="3 4" key="2">
    <citation type="submission" date="2018-12" db="EMBL/GenBank/DDBJ databases">
        <title>Nakamurella antarcticus sp. nov., isolated from Antarctica South Shetland Islands soil.</title>
        <authorList>
            <person name="Peng F."/>
        </authorList>
    </citation>
    <scope>NUCLEOTIDE SEQUENCE [LARGE SCALE GENOMIC DNA]</scope>
    <source>
        <strain evidence="3 4">S14-144</strain>
    </source>
</reference>
<dbReference type="AlphaFoldDB" id="A0A3G8ZRI8"/>
<dbReference type="InterPro" id="IPR006680">
    <property type="entry name" value="Amidohydro-rel"/>
</dbReference>
<dbReference type="EC" id="3.5.3.13" evidence="3"/>
<dbReference type="Pfam" id="PF01979">
    <property type="entry name" value="Amidohydro_1"/>
    <property type="match status" value="1"/>
</dbReference>
<reference evidence="3 4" key="1">
    <citation type="submission" date="2018-11" db="EMBL/GenBank/DDBJ databases">
        <authorList>
            <person name="Da X."/>
        </authorList>
    </citation>
    <scope>NUCLEOTIDE SEQUENCE [LARGE SCALE GENOMIC DNA]</scope>
    <source>
        <strain evidence="3 4">S14-144</strain>
    </source>
</reference>